<sequence length="357" mass="39402">MNNRLHTISVAAVTPLTKDSVAVSFDVPLSLKHNFQFQPGQYLTLESEIENEKVRRCYSISAPVSADRLEVGIKRVPDGKFSGFAIDQLAVGDTLQALPPAGNFICDTSVSKRVCLIAAGSGITPMLSIAESLLQQQPESQVSLVYGNQTRQSMMFRERLFFLKNRYLGRFELIPVFSREESDIEVHNGRVSTDKLVAMNQGGLLNLESIDEFYLCGPSQMVSEVETGLINLGFDKFRVHTELFFAGDQIKQNAERRQQEYGDRSRQVKLKIAGRKLSIQLAASGETILDAALAQGADLPFSCKGGVCATCKARVIKGQVEMDLNHSLTEQEVESGMVLTCQSHPISDDVEIDFDVT</sequence>
<dbReference type="PROSITE" id="PS51384">
    <property type="entry name" value="FAD_FR"/>
    <property type="match status" value="1"/>
</dbReference>
<dbReference type="Gene3D" id="3.40.50.80">
    <property type="entry name" value="Nucleotide-binding domain of ferredoxin-NADP reductase (FNR) module"/>
    <property type="match status" value="1"/>
</dbReference>
<dbReference type="PROSITE" id="PS00197">
    <property type="entry name" value="2FE2S_FER_1"/>
    <property type="match status" value="1"/>
</dbReference>
<comment type="cofactor">
    <cofactor evidence="1">
        <name>FAD</name>
        <dbReference type="ChEBI" id="CHEBI:57692"/>
    </cofactor>
</comment>
<dbReference type="InterPro" id="IPR017938">
    <property type="entry name" value="Riboflavin_synthase-like_b-brl"/>
</dbReference>
<dbReference type="InterPro" id="IPR008333">
    <property type="entry name" value="Cbr1-like_FAD-bd_dom"/>
</dbReference>
<dbReference type="InterPro" id="IPR001041">
    <property type="entry name" value="2Fe-2S_ferredoxin-type"/>
</dbReference>
<evidence type="ECO:0000256" key="5">
    <source>
        <dbReference type="ARBA" id="ARBA00022827"/>
    </source>
</evidence>
<keyword evidence="4" id="KW-0479">Metal-binding</keyword>
<comment type="cofactor">
    <cofactor evidence="10">
        <name>[2Fe-2S] cluster</name>
        <dbReference type="ChEBI" id="CHEBI:190135"/>
    </cofactor>
</comment>
<dbReference type="PANTHER" id="PTHR47354">
    <property type="entry name" value="NADH OXIDOREDUCTASE HCR"/>
    <property type="match status" value="1"/>
</dbReference>
<dbReference type="InterPro" id="IPR006058">
    <property type="entry name" value="2Fe2S_fd_BS"/>
</dbReference>
<reference evidence="13 14" key="1">
    <citation type="submission" date="2022-01" db="EMBL/GenBank/DDBJ databases">
        <title>Whole genome-based taxonomy of the Shewanellaceae.</title>
        <authorList>
            <person name="Martin-Rodriguez A.J."/>
        </authorList>
    </citation>
    <scope>NUCLEOTIDE SEQUENCE [LARGE SCALE GENOMIC DNA]</scope>
    <source>
        <strain evidence="13 14">DSM 21332</strain>
    </source>
</reference>
<evidence type="ECO:0000259" key="11">
    <source>
        <dbReference type="PROSITE" id="PS51085"/>
    </source>
</evidence>
<evidence type="ECO:0000313" key="14">
    <source>
        <dbReference type="Proteomes" id="UP001202831"/>
    </source>
</evidence>
<keyword evidence="2" id="KW-0285">Flavoprotein</keyword>
<gene>
    <name evidence="13" type="ORF">L2725_05670</name>
</gene>
<keyword evidence="6" id="KW-0560">Oxidoreductase</keyword>
<dbReference type="CDD" id="cd00207">
    <property type="entry name" value="fer2"/>
    <property type="match status" value="1"/>
</dbReference>
<dbReference type="Gene3D" id="3.10.20.30">
    <property type="match status" value="1"/>
</dbReference>
<evidence type="ECO:0000256" key="4">
    <source>
        <dbReference type="ARBA" id="ARBA00022723"/>
    </source>
</evidence>
<dbReference type="InterPro" id="IPR036010">
    <property type="entry name" value="2Fe-2S_ferredoxin-like_sf"/>
</dbReference>
<evidence type="ECO:0000256" key="7">
    <source>
        <dbReference type="ARBA" id="ARBA00023004"/>
    </source>
</evidence>
<keyword evidence="5" id="KW-0274">FAD</keyword>
<dbReference type="Gene3D" id="2.40.30.10">
    <property type="entry name" value="Translation factors"/>
    <property type="match status" value="1"/>
</dbReference>
<dbReference type="EMBL" id="JAKIKT010000002">
    <property type="protein sequence ID" value="MCL2913274.1"/>
    <property type="molecule type" value="Genomic_DNA"/>
</dbReference>
<organism evidence="13 14">
    <name type="scientific">Shewanella corallii</name>
    <dbReference type="NCBI Taxonomy" id="560080"/>
    <lineage>
        <taxon>Bacteria</taxon>
        <taxon>Pseudomonadati</taxon>
        <taxon>Pseudomonadota</taxon>
        <taxon>Gammaproteobacteria</taxon>
        <taxon>Alteromonadales</taxon>
        <taxon>Shewanellaceae</taxon>
        <taxon>Shewanella</taxon>
    </lineage>
</organism>
<keyword evidence="7" id="KW-0408">Iron</keyword>
<keyword evidence="8" id="KW-0411">Iron-sulfur</keyword>
<evidence type="ECO:0000256" key="8">
    <source>
        <dbReference type="ARBA" id="ARBA00023014"/>
    </source>
</evidence>
<evidence type="ECO:0000256" key="2">
    <source>
        <dbReference type="ARBA" id="ARBA00022630"/>
    </source>
</evidence>
<evidence type="ECO:0000256" key="6">
    <source>
        <dbReference type="ARBA" id="ARBA00023002"/>
    </source>
</evidence>
<keyword evidence="9" id="KW-0830">Ubiquinone</keyword>
<feature type="domain" description="FAD-binding FR-type" evidence="12">
    <location>
        <begin position="3"/>
        <end position="107"/>
    </location>
</feature>
<dbReference type="CDD" id="cd06214">
    <property type="entry name" value="PA_degradation_oxidoreductase_like"/>
    <property type="match status" value="1"/>
</dbReference>
<proteinExistence type="predicted"/>
<evidence type="ECO:0000256" key="10">
    <source>
        <dbReference type="ARBA" id="ARBA00034078"/>
    </source>
</evidence>
<accession>A0ABT0N4A5</accession>
<comment type="caution">
    <text evidence="13">The sequence shown here is derived from an EMBL/GenBank/DDBJ whole genome shotgun (WGS) entry which is preliminary data.</text>
</comment>
<dbReference type="SUPFAM" id="SSF52343">
    <property type="entry name" value="Ferredoxin reductase-like, C-terminal NADP-linked domain"/>
    <property type="match status" value="1"/>
</dbReference>
<dbReference type="Pfam" id="PF00970">
    <property type="entry name" value="FAD_binding_6"/>
    <property type="match status" value="1"/>
</dbReference>
<evidence type="ECO:0000256" key="9">
    <source>
        <dbReference type="ARBA" id="ARBA00023075"/>
    </source>
</evidence>
<dbReference type="SUPFAM" id="SSF63380">
    <property type="entry name" value="Riboflavin synthase domain-like"/>
    <property type="match status" value="1"/>
</dbReference>
<dbReference type="PROSITE" id="PS51085">
    <property type="entry name" value="2FE2S_FER_2"/>
    <property type="match status" value="1"/>
</dbReference>
<dbReference type="InterPro" id="IPR039261">
    <property type="entry name" value="FNR_nucleotide-bd"/>
</dbReference>
<name>A0ABT0N4A5_9GAMM</name>
<keyword evidence="14" id="KW-1185">Reference proteome</keyword>
<dbReference type="InterPro" id="IPR017927">
    <property type="entry name" value="FAD-bd_FR_type"/>
</dbReference>
<dbReference type="PRINTS" id="PR00410">
    <property type="entry name" value="PHEHYDRXLASE"/>
</dbReference>
<evidence type="ECO:0000256" key="3">
    <source>
        <dbReference type="ARBA" id="ARBA00022714"/>
    </source>
</evidence>
<dbReference type="Pfam" id="PF00175">
    <property type="entry name" value="NAD_binding_1"/>
    <property type="match status" value="1"/>
</dbReference>
<feature type="domain" description="2Fe-2S ferredoxin-type" evidence="11">
    <location>
        <begin position="266"/>
        <end position="357"/>
    </location>
</feature>
<dbReference type="PANTHER" id="PTHR47354:SF8">
    <property type="entry name" value="1,2-PHENYLACETYL-COA EPOXIDASE, SUBUNIT E"/>
    <property type="match status" value="1"/>
</dbReference>
<dbReference type="InterPro" id="IPR012675">
    <property type="entry name" value="Beta-grasp_dom_sf"/>
</dbReference>
<protein>
    <submittedName>
        <fullName evidence="13">2Fe-2S iron-sulfur cluster-binding protein</fullName>
    </submittedName>
</protein>
<dbReference type="InterPro" id="IPR001433">
    <property type="entry name" value="OxRdtase_FAD/NAD-bd"/>
</dbReference>
<dbReference type="InterPro" id="IPR050415">
    <property type="entry name" value="MRET"/>
</dbReference>
<keyword evidence="3" id="KW-0001">2Fe-2S</keyword>
<dbReference type="SUPFAM" id="SSF54292">
    <property type="entry name" value="2Fe-2S ferredoxin-like"/>
    <property type="match status" value="1"/>
</dbReference>
<evidence type="ECO:0000256" key="1">
    <source>
        <dbReference type="ARBA" id="ARBA00001974"/>
    </source>
</evidence>
<evidence type="ECO:0000313" key="13">
    <source>
        <dbReference type="EMBL" id="MCL2913274.1"/>
    </source>
</evidence>
<dbReference type="RefSeq" id="WP_249248087.1">
    <property type="nucleotide sequence ID" value="NZ_JAKIKT010000002.1"/>
</dbReference>
<dbReference type="Pfam" id="PF00111">
    <property type="entry name" value="Fer2"/>
    <property type="match status" value="1"/>
</dbReference>
<evidence type="ECO:0000259" key="12">
    <source>
        <dbReference type="PROSITE" id="PS51384"/>
    </source>
</evidence>
<dbReference type="Proteomes" id="UP001202831">
    <property type="component" value="Unassembled WGS sequence"/>
</dbReference>